<keyword evidence="6 7" id="KW-0472">Membrane</keyword>
<keyword evidence="2 7" id="KW-0813">Transport</keyword>
<evidence type="ECO:0000256" key="1">
    <source>
        <dbReference type="ARBA" id="ARBA00004651"/>
    </source>
</evidence>
<evidence type="ECO:0000256" key="3">
    <source>
        <dbReference type="ARBA" id="ARBA00022475"/>
    </source>
</evidence>
<evidence type="ECO:0000256" key="5">
    <source>
        <dbReference type="ARBA" id="ARBA00022989"/>
    </source>
</evidence>
<dbReference type="RefSeq" id="WP_378783228.1">
    <property type="nucleotide sequence ID" value="NZ_JBHTIM010000001.1"/>
</dbReference>
<feature type="transmembrane region" description="Helical" evidence="7">
    <location>
        <begin position="299"/>
        <end position="325"/>
    </location>
</feature>
<feature type="transmembrane region" description="Helical" evidence="7">
    <location>
        <begin position="196"/>
        <end position="217"/>
    </location>
</feature>
<dbReference type="EMBL" id="JBHTIM010000001">
    <property type="protein sequence ID" value="MFD0779840.1"/>
    <property type="molecule type" value="Genomic_DNA"/>
</dbReference>
<evidence type="ECO:0000313" key="10">
    <source>
        <dbReference type="Proteomes" id="UP001597042"/>
    </source>
</evidence>
<evidence type="ECO:0000313" key="9">
    <source>
        <dbReference type="EMBL" id="MFD0779840.1"/>
    </source>
</evidence>
<feature type="transmembrane region" description="Helical" evidence="7">
    <location>
        <begin position="257"/>
        <end position="279"/>
    </location>
</feature>
<evidence type="ECO:0000256" key="6">
    <source>
        <dbReference type="ARBA" id="ARBA00023136"/>
    </source>
</evidence>
<dbReference type="InterPro" id="IPR045621">
    <property type="entry name" value="BPD_transp_1_N"/>
</dbReference>
<feature type="transmembrane region" description="Helical" evidence="7">
    <location>
        <begin position="31"/>
        <end position="49"/>
    </location>
</feature>
<dbReference type="PROSITE" id="PS50928">
    <property type="entry name" value="ABC_TM1"/>
    <property type="match status" value="1"/>
</dbReference>
<comment type="caution">
    <text evidence="9">The sequence shown here is derived from an EMBL/GenBank/DDBJ whole genome shotgun (WGS) entry which is preliminary data.</text>
</comment>
<dbReference type="Proteomes" id="UP001597042">
    <property type="component" value="Unassembled WGS sequence"/>
</dbReference>
<dbReference type="PANTHER" id="PTHR43163:SF3">
    <property type="entry name" value="PEPTIDE ABC TRANSPORTER PERMEASE PROTEIN"/>
    <property type="match status" value="1"/>
</dbReference>
<reference evidence="10" key="1">
    <citation type="journal article" date="2019" name="Int. J. Syst. Evol. Microbiol.">
        <title>The Global Catalogue of Microorganisms (GCM) 10K type strain sequencing project: providing services to taxonomists for standard genome sequencing and annotation.</title>
        <authorList>
            <consortium name="The Broad Institute Genomics Platform"/>
            <consortium name="The Broad Institute Genome Sequencing Center for Infectious Disease"/>
            <person name="Wu L."/>
            <person name="Ma J."/>
        </authorList>
    </citation>
    <scope>NUCLEOTIDE SEQUENCE [LARGE SCALE GENOMIC DNA]</scope>
    <source>
        <strain evidence="10">CCUG 50754</strain>
    </source>
</reference>
<feature type="transmembrane region" description="Helical" evidence="7">
    <location>
        <begin position="151"/>
        <end position="176"/>
    </location>
</feature>
<dbReference type="InterPro" id="IPR000515">
    <property type="entry name" value="MetI-like"/>
</dbReference>
<keyword evidence="5 7" id="KW-1133">Transmembrane helix</keyword>
<evidence type="ECO:0000256" key="4">
    <source>
        <dbReference type="ARBA" id="ARBA00022692"/>
    </source>
</evidence>
<proteinExistence type="inferred from homology"/>
<dbReference type="Pfam" id="PF00528">
    <property type="entry name" value="BPD_transp_1"/>
    <property type="match status" value="1"/>
</dbReference>
<dbReference type="InterPro" id="IPR035906">
    <property type="entry name" value="MetI-like_sf"/>
</dbReference>
<name>A0ABW2ZMX9_9MICO</name>
<keyword evidence="4 7" id="KW-0812">Transmembrane</keyword>
<gene>
    <name evidence="9" type="ORF">ACFQZV_00830</name>
</gene>
<sequence>MHTRIERRTRDGRLGRIGVGAMAARRTLESLVVLLVVSALTFFLVNVVPGNPGRNALGPQASAEQVESWNAAHGVRAPSPELYLDWLQGFVTGQWGTSLVYGAPVFDLVMERFTNSFWLGILAFAIMAPIAIGVGVLQARARSARVDRTTTVGLMVLAAVPDFVLGALLLVTFGVVFDVFPIQSGALMSGGAEQRLRAMMLPALTLALGTVSIVARTTRAGIIDERRAYHYRVAELSGVPERTLLTRYVARNAMLPTVALLGLCFGVLVAGSAVVETLYGYPGLGELLVTATQKKDTAVLTAGVVVTGAVSLTAIAVTDVMVTALGPWRSGRRVIV</sequence>
<organism evidence="9 10">
    <name type="scientific">Microbacterium koreense</name>
    <dbReference type="NCBI Taxonomy" id="323761"/>
    <lineage>
        <taxon>Bacteria</taxon>
        <taxon>Bacillati</taxon>
        <taxon>Actinomycetota</taxon>
        <taxon>Actinomycetes</taxon>
        <taxon>Micrococcales</taxon>
        <taxon>Microbacteriaceae</taxon>
        <taxon>Microbacterium</taxon>
    </lineage>
</organism>
<comment type="subcellular location">
    <subcellularLocation>
        <location evidence="1 7">Cell membrane</location>
        <topology evidence="1 7">Multi-pass membrane protein</topology>
    </subcellularLocation>
</comment>
<keyword evidence="3" id="KW-1003">Cell membrane</keyword>
<dbReference type="PANTHER" id="PTHR43163">
    <property type="entry name" value="DIPEPTIDE TRANSPORT SYSTEM PERMEASE PROTEIN DPPB-RELATED"/>
    <property type="match status" value="1"/>
</dbReference>
<dbReference type="Pfam" id="PF19300">
    <property type="entry name" value="BPD_transp_1_N"/>
    <property type="match status" value="1"/>
</dbReference>
<protein>
    <submittedName>
        <fullName evidence="9">ABC transporter permease</fullName>
    </submittedName>
</protein>
<feature type="domain" description="ABC transmembrane type-1" evidence="8">
    <location>
        <begin position="113"/>
        <end position="323"/>
    </location>
</feature>
<dbReference type="SUPFAM" id="SSF161098">
    <property type="entry name" value="MetI-like"/>
    <property type="match status" value="1"/>
</dbReference>
<evidence type="ECO:0000256" key="2">
    <source>
        <dbReference type="ARBA" id="ARBA00022448"/>
    </source>
</evidence>
<evidence type="ECO:0000259" key="8">
    <source>
        <dbReference type="PROSITE" id="PS50928"/>
    </source>
</evidence>
<keyword evidence="10" id="KW-1185">Reference proteome</keyword>
<accession>A0ABW2ZMX9</accession>
<comment type="similarity">
    <text evidence="7">Belongs to the binding-protein-dependent transport system permease family.</text>
</comment>
<dbReference type="Gene3D" id="1.10.3720.10">
    <property type="entry name" value="MetI-like"/>
    <property type="match status" value="1"/>
</dbReference>
<dbReference type="CDD" id="cd06261">
    <property type="entry name" value="TM_PBP2"/>
    <property type="match status" value="1"/>
</dbReference>
<evidence type="ECO:0000256" key="7">
    <source>
        <dbReference type="RuleBase" id="RU363032"/>
    </source>
</evidence>
<feature type="transmembrane region" description="Helical" evidence="7">
    <location>
        <begin position="117"/>
        <end position="139"/>
    </location>
</feature>